<accession>A0AA38PTQ5</accession>
<gene>
    <name evidence="2" type="ORF">F5890DRAFT_1476857</name>
</gene>
<evidence type="ECO:0000313" key="2">
    <source>
        <dbReference type="EMBL" id="KAJ3981583.1"/>
    </source>
</evidence>
<evidence type="ECO:0008006" key="4">
    <source>
        <dbReference type="Google" id="ProtNLM"/>
    </source>
</evidence>
<dbReference type="AlphaFoldDB" id="A0AA38PTQ5"/>
<sequence length="142" mass="16280">MSTKHPRRAVQRKQTRGPLSRIPSERQRDHLTYVVEKLVTVRIASSYNEDHNGYLKSKWLQSIGRQVFENGKTMVTVTHLGKLPPQRGGTGLDHWVLLAINGLDHIFFYGDSLRRKETPTLPLTLLKTLNAWKGIHTSVTER</sequence>
<name>A0AA38PTQ5_9AGAR</name>
<evidence type="ECO:0000256" key="1">
    <source>
        <dbReference type="SAM" id="MobiDB-lite"/>
    </source>
</evidence>
<proteinExistence type="predicted"/>
<dbReference type="Proteomes" id="UP001163850">
    <property type="component" value="Unassembled WGS sequence"/>
</dbReference>
<dbReference type="EMBL" id="MU802107">
    <property type="protein sequence ID" value="KAJ3981583.1"/>
    <property type="molecule type" value="Genomic_DNA"/>
</dbReference>
<organism evidence="2 3">
    <name type="scientific">Lentinula detonsa</name>
    <dbReference type="NCBI Taxonomy" id="2804962"/>
    <lineage>
        <taxon>Eukaryota</taxon>
        <taxon>Fungi</taxon>
        <taxon>Dikarya</taxon>
        <taxon>Basidiomycota</taxon>
        <taxon>Agaricomycotina</taxon>
        <taxon>Agaricomycetes</taxon>
        <taxon>Agaricomycetidae</taxon>
        <taxon>Agaricales</taxon>
        <taxon>Marasmiineae</taxon>
        <taxon>Omphalotaceae</taxon>
        <taxon>Lentinula</taxon>
    </lineage>
</organism>
<feature type="compositionally biased region" description="Basic residues" evidence="1">
    <location>
        <begin position="1"/>
        <end position="15"/>
    </location>
</feature>
<evidence type="ECO:0000313" key="3">
    <source>
        <dbReference type="Proteomes" id="UP001163850"/>
    </source>
</evidence>
<feature type="region of interest" description="Disordered" evidence="1">
    <location>
        <begin position="1"/>
        <end position="23"/>
    </location>
</feature>
<reference evidence="2" key="1">
    <citation type="submission" date="2022-08" db="EMBL/GenBank/DDBJ databases">
        <authorList>
            <consortium name="DOE Joint Genome Institute"/>
            <person name="Min B."/>
            <person name="Riley R."/>
            <person name="Sierra-Patev S."/>
            <person name="Naranjo-Ortiz M."/>
            <person name="Looney B."/>
            <person name="Konkel Z."/>
            <person name="Slot J.C."/>
            <person name="Sakamoto Y."/>
            <person name="Steenwyk J.L."/>
            <person name="Rokas A."/>
            <person name="Carro J."/>
            <person name="Camarero S."/>
            <person name="Ferreira P."/>
            <person name="Molpeceres G."/>
            <person name="Ruiz-Duenas F.J."/>
            <person name="Serrano A."/>
            <person name="Henrissat B."/>
            <person name="Drula E."/>
            <person name="Hughes K.W."/>
            <person name="Mata J.L."/>
            <person name="Ishikawa N.K."/>
            <person name="Vargas-Isla R."/>
            <person name="Ushijima S."/>
            <person name="Smith C.A."/>
            <person name="Ahrendt S."/>
            <person name="Andreopoulos W."/>
            <person name="He G."/>
            <person name="Labutti K."/>
            <person name="Lipzen A."/>
            <person name="Ng V."/>
            <person name="Sandor L."/>
            <person name="Barry K."/>
            <person name="Martinez A.T."/>
            <person name="Xiao Y."/>
            <person name="Gibbons J.G."/>
            <person name="Terashima K."/>
            <person name="Hibbett D.S."/>
            <person name="Grigoriev I.V."/>
        </authorList>
    </citation>
    <scope>NUCLEOTIDE SEQUENCE</scope>
    <source>
        <strain evidence="2">TFB7829</strain>
    </source>
</reference>
<protein>
    <recommendedName>
        <fullName evidence="4">Cysteine proteinase</fullName>
    </recommendedName>
</protein>
<comment type="caution">
    <text evidence="2">The sequence shown here is derived from an EMBL/GenBank/DDBJ whole genome shotgun (WGS) entry which is preliminary data.</text>
</comment>